<accession>A0A1W1VA70</accession>
<dbReference type="Proteomes" id="UP000192569">
    <property type="component" value="Chromosome I"/>
</dbReference>
<organism evidence="1 2">
    <name type="scientific">Thermanaeromonas toyohensis ToBE</name>
    <dbReference type="NCBI Taxonomy" id="698762"/>
    <lineage>
        <taxon>Bacteria</taxon>
        <taxon>Bacillati</taxon>
        <taxon>Bacillota</taxon>
        <taxon>Clostridia</taxon>
        <taxon>Neomoorellales</taxon>
        <taxon>Neomoorellaceae</taxon>
        <taxon>Thermanaeromonas</taxon>
    </lineage>
</organism>
<sequence>MPEKWEMKESIRRLLEEKGEEKRYDEHKKKA</sequence>
<evidence type="ECO:0000313" key="1">
    <source>
        <dbReference type="EMBL" id="SMB90252.1"/>
    </source>
</evidence>
<evidence type="ECO:0000313" key="2">
    <source>
        <dbReference type="Proteomes" id="UP000192569"/>
    </source>
</evidence>
<reference evidence="1 2" key="1">
    <citation type="submission" date="2017-04" db="EMBL/GenBank/DDBJ databases">
        <authorList>
            <person name="Afonso C.L."/>
            <person name="Miller P.J."/>
            <person name="Scott M.A."/>
            <person name="Spackman E."/>
            <person name="Goraichik I."/>
            <person name="Dimitrov K.M."/>
            <person name="Suarez D.L."/>
            <person name="Swayne D.E."/>
        </authorList>
    </citation>
    <scope>NUCLEOTIDE SEQUENCE [LARGE SCALE GENOMIC DNA]</scope>
    <source>
        <strain evidence="1 2">ToBE</strain>
    </source>
</reference>
<dbReference type="AlphaFoldDB" id="A0A1W1VA70"/>
<keyword evidence="2" id="KW-1185">Reference proteome</keyword>
<protein>
    <submittedName>
        <fullName evidence="1">Uncharacterized protein</fullName>
    </submittedName>
</protein>
<name>A0A1W1VA70_9FIRM</name>
<proteinExistence type="predicted"/>
<gene>
    <name evidence="1" type="ORF">SAMN00808754_0269</name>
</gene>
<dbReference type="EMBL" id="LT838272">
    <property type="protein sequence ID" value="SMB90252.1"/>
    <property type="molecule type" value="Genomic_DNA"/>
</dbReference>